<sequence length="149" mass="16796">MLNFHANVFAVPSQLTAGPEMTLREVALSTYAAPAGGPPMFDAILPVRFEEVQQRLLKIDRMDIEPDGYFLVAGGEQQGCRWQIDGHLFEYHGKMHRVEMHGSCSEEKLDELLSCFGWPECPMVFQLVHEGVTLSESDFRKFAAAEFSE</sequence>
<gene>
    <name evidence="1" type="ORF">Pan181_52300</name>
</gene>
<protein>
    <submittedName>
        <fullName evidence="1">Uncharacterized protein</fullName>
    </submittedName>
</protein>
<proteinExistence type="predicted"/>
<dbReference type="RefSeq" id="WP_197528699.1">
    <property type="nucleotide sequence ID" value="NZ_CP036278.1"/>
</dbReference>
<keyword evidence="2" id="KW-1185">Reference proteome</keyword>
<reference evidence="1 2" key="1">
    <citation type="submission" date="2019-02" db="EMBL/GenBank/DDBJ databases">
        <title>Deep-cultivation of Planctomycetes and their phenomic and genomic characterization uncovers novel biology.</title>
        <authorList>
            <person name="Wiegand S."/>
            <person name="Jogler M."/>
            <person name="Boedeker C."/>
            <person name="Pinto D."/>
            <person name="Vollmers J."/>
            <person name="Rivas-Marin E."/>
            <person name="Kohn T."/>
            <person name="Peeters S.H."/>
            <person name="Heuer A."/>
            <person name="Rast P."/>
            <person name="Oberbeckmann S."/>
            <person name="Bunk B."/>
            <person name="Jeske O."/>
            <person name="Meyerdierks A."/>
            <person name="Storesund J.E."/>
            <person name="Kallscheuer N."/>
            <person name="Luecker S."/>
            <person name="Lage O.M."/>
            <person name="Pohl T."/>
            <person name="Merkel B.J."/>
            <person name="Hornburger P."/>
            <person name="Mueller R.-W."/>
            <person name="Bruemmer F."/>
            <person name="Labrenz M."/>
            <person name="Spormann A.M."/>
            <person name="Op den Camp H."/>
            <person name="Overmann J."/>
            <person name="Amann R."/>
            <person name="Jetten M.S.M."/>
            <person name="Mascher T."/>
            <person name="Medema M.H."/>
            <person name="Devos D.P."/>
            <person name="Kaster A.-K."/>
            <person name="Ovreas L."/>
            <person name="Rohde M."/>
            <person name="Galperin M.Y."/>
            <person name="Jogler C."/>
        </authorList>
    </citation>
    <scope>NUCLEOTIDE SEQUENCE [LARGE SCALE GENOMIC DNA]</scope>
    <source>
        <strain evidence="1 2">Pan181</strain>
    </source>
</reference>
<name>A0A518AW72_9BACT</name>
<accession>A0A518AW72</accession>
<evidence type="ECO:0000313" key="2">
    <source>
        <dbReference type="Proteomes" id="UP000315750"/>
    </source>
</evidence>
<dbReference type="KEGG" id="amuc:Pan181_52300"/>
<dbReference type="Proteomes" id="UP000315750">
    <property type="component" value="Chromosome"/>
</dbReference>
<dbReference type="AlphaFoldDB" id="A0A518AW72"/>
<dbReference type="EMBL" id="CP036278">
    <property type="protein sequence ID" value="QDU58989.1"/>
    <property type="molecule type" value="Genomic_DNA"/>
</dbReference>
<organism evidence="1 2">
    <name type="scientific">Aeoliella mucimassa</name>
    <dbReference type="NCBI Taxonomy" id="2527972"/>
    <lineage>
        <taxon>Bacteria</taxon>
        <taxon>Pseudomonadati</taxon>
        <taxon>Planctomycetota</taxon>
        <taxon>Planctomycetia</taxon>
        <taxon>Pirellulales</taxon>
        <taxon>Lacipirellulaceae</taxon>
        <taxon>Aeoliella</taxon>
    </lineage>
</organism>
<evidence type="ECO:0000313" key="1">
    <source>
        <dbReference type="EMBL" id="QDU58989.1"/>
    </source>
</evidence>